<proteinExistence type="predicted"/>
<feature type="repeat" description="ANK" evidence="6">
    <location>
        <begin position="583"/>
        <end position="615"/>
    </location>
</feature>
<organism evidence="10 11">
    <name type="scientific">Astyanax mexicanus</name>
    <name type="common">Blind cave fish</name>
    <name type="synonym">Astyanax fasciatus mexicanus</name>
    <dbReference type="NCBI Taxonomy" id="7994"/>
    <lineage>
        <taxon>Eukaryota</taxon>
        <taxon>Metazoa</taxon>
        <taxon>Chordata</taxon>
        <taxon>Craniata</taxon>
        <taxon>Vertebrata</taxon>
        <taxon>Euteleostomi</taxon>
        <taxon>Actinopterygii</taxon>
        <taxon>Neopterygii</taxon>
        <taxon>Teleostei</taxon>
        <taxon>Ostariophysi</taxon>
        <taxon>Characiformes</taxon>
        <taxon>Characoidei</taxon>
        <taxon>Acestrorhamphidae</taxon>
        <taxon>Acestrorhamphinae</taxon>
        <taxon>Astyanax</taxon>
    </lineage>
</organism>
<dbReference type="GO" id="GO:0000785">
    <property type="term" value="C:chromatin"/>
    <property type="evidence" value="ECO:0007669"/>
    <property type="project" value="TreeGrafter"/>
</dbReference>
<feature type="region of interest" description="Disordered" evidence="7">
    <location>
        <begin position="889"/>
        <end position="920"/>
    </location>
</feature>
<keyword evidence="3" id="KW-0489">Methyltransferase</keyword>
<dbReference type="GO" id="GO:0000122">
    <property type="term" value="P:negative regulation of transcription by RNA polymerase II"/>
    <property type="evidence" value="ECO:0007669"/>
    <property type="project" value="TreeGrafter"/>
</dbReference>
<dbReference type="SMART" id="SM00317">
    <property type="entry name" value="SET"/>
    <property type="match status" value="1"/>
</dbReference>
<evidence type="ECO:0000256" key="4">
    <source>
        <dbReference type="ARBA" id="ARBA00022691"/>
    </source>
</evidence>
<dbReference type="PANTHER" id="PTHR46307:SF2">
    <property type="entry name" value="HISTONE-LYSINE N-METHYLTRANSFERASE EHMT1"/>
    <property type="match status" value="1"/>
</dbReference>
<dbReference type="PROSITE" id="PS50297">
    <property type="entry name" value="ANK_REP_REGION"/>
    <property type="match status" value="5"/>
</dbReference>
<dbReference type="GO" id="GO:0002039">
    <property type="term" value="F:p53 binding"/>
    <property type="evidence" value="ECO:0007669"/>
    <property type="project" value="InterPro"/>
</dbReference>
<evidence type="ECO:0000256" key="5">
    <source>
        <dbReference type="ARBA" id="ARBA00022853"/>
    </source>
</evidence>
<feature type="repeat" description="ANK" evidence="6">
    <location>
        <begin position="517"/>
        <end position="549"/>
    </location>
</feature>
<feature type="compositionally biased region" description="Low complexity" evidence="7">
    <location>
        <begin position="340"/>
        <end position="355"/>
    </location>
</feature>
<feature type="compositionally biased region" description="Polar residues" evidence="7">
    <location>
        <begin position="894"/>
        <end position="909"/>
    </location>
</feature>
<dbReference type="InterPro" id="IPR047762">
    <property type="entry name" value="EHMT_CRR"/>
</dbReference>
<dbReference type="InterPro" id="IPR002110">
    <property type="entry name" value="Ankyrin_rpt"/>
</dbReference>
<dbReference type="InterPro" id="IPR036770">
    <property type="entry name" value="Ankyrin_rpt-contain_sf"/>
</dbReference>
<keyword evidence="5" id="KW-0156">Chromatin regulator</keyword>
<dbReference type="PRINTS" id="PR01415">
    <property type="entry name" value="ANKYRIN"/>
</dbReference>
<sequence>RLNTFNFHRHNCTASVLRKKKRKKLGTYSLIPKKKTKVLKQRTVLEMFQNISKSPPSPKVRVQKLQKKKYLLFILHLKVKSVDHFCSFLESSLKKKLKKKARGDNAWLQPARKRKKKLKSASEGNSGRVISAVYVEISTEIIELLTAESAATDMVQELPLCSCRMETPKSREILTLADRKCMATESVDGQLSRCQSAVLKHEMMRPSNLVQLLVLCEDHRTGMIKHQCCPGCGYFCRAGTFMECQPEVNISHRFHRSCASVLKGQSFCPHCGEEVSKAKEVTIAKADTTSTVPPSQGPSTPGTLEGKADTTTGGPSRLSMPGENRADSTLPKTPEAVEVSPTPGTSRSSTAAGAGPPAGPPKETLETVLLALDAEKPKKLRFHPKQLYISAKQGELQKVLLMLVDGIDPNFKMENQSKRTPLHVAAEAGHQEVCHMLVQAGANLDMCDEDQRTPLMEACENNHLDTVNYLLRAGAIVSHKDAEGSTCLHLAAKIGHYTIVEHLLSAGLVDINCQDDGGWTAMIWATEYKHIDIVKLLLSKGADPNIRDKEENICLHWAAFSGSVEIAQILLDARCDLNTVNVHGDSPLHIASRENRLECVTLFLPLGANVNLKNREGDSPMECCSQNSKLWNALQANRNLKVLSCLVFRDIARGYERVPVPCVNIVDSEPCPDDYKYVPDNCVTSPMNIDKNITHLQYCVCKDDCSSASCMCGQLSLRCWYDQESRLLPEFCCEEPPLIFECNHACSCWRTCKNRVVQNGLRVKQTKILCEAFRYVGEIISDAEADVRENDSYLFSLDSKVGDMYCIDARFYGNISRFINHHCEPNLFPCRVFTSHQDLRFPHIAFFASKSISSGDELGFDYGDHFWDVKGKLFSCQCGSSQCKHSAAAIAQRQADSTPGEQQASALPDTSSSTTPPSPS</sequence>
<keyword evidence="6" id="KW-0040">ANK repeat</keyword>
<dbReference type="PANTHER" id="PTHR46307">
    <property type="entry name" value="G9A, ISOFORM B"/>
    <property type="match status" value="1"/>
</dbReference>
<feature type="region of interest" description="Disordered" evidence="7">
    <location>
        <begin position="285"/>
        <end position="363"/>
    </location>
</feature>
<dbReference type="PROSITE" id="PS50867">
    <property type="entry name" value="PRE_SET"/>
    <property type="match status" value="1"/>
</dbReference>
<dbReference type="GO" id="GO:0008270">
    <property type="term" value="F:zinc ion binding"/>
    <property type="evidence" value="ECO:0007669"/>
    <property type="project" value="InterPro"/>
</dbReference>
<evidence type="ECO:0000256" key="6">
    <source>
        <dbReference type="PROSITE-ProRule" id="PRU00023"/>
    </source>
</evidence>
<dbReference type="GO" id="GO:0032259">
    <property type="term" value="P:methylation"/>
    <property type="evidence" value="ECO:0007669"/>
    <property type="project" value="UniProtKB-KW"/>
</dbReference>
<dbReference type="GO" id="GO:0046974">
    <property type="term" value="F:histone H3K9 methyltransferase activity"/>
    <property type="evidence" value="ECO:0007669"/>
    <property type="project" value="TreeGrafter"/>
</dbReference>
<evidence type="ECO:0000313" key="11">
    <source>
        <dbReference type="Proteomes" id="UP000694621"/>
    </source>
</evidence>
<dbReference type="Proteomes" id="UP000694621">
    <property type="component" value="Unplaced"/>
</dbReference>
<dbReference type="InterPro" id="IPR007728">
    <property type="entry name" value="Pre-SET_dom"/>
</dbReference>
<feature type="repeat" description="ANK" evidence="6">
    <location>
        <begin position="417"/>
        <end position="449"/>
    </location>
</feature>
<dbReference type="CDD" id="cd20905">
    <property type="entry name" value="EHMT_ZBD"/>
    <property type="match status" value="1"/>
</dbReference>
<keyword evidence="3" id="KW-0808">Transferase</keyword>
<reference evidence="10" key="1">
    <citation type="submission" date="2025-08" db="UniProtKB">
        <authorList>
            <consortium name="Ensembl"/>
        </authorList>
    </citation>
    <scope>IDENTIFICATION</scope>
</reference>
<feature type="compositionally biased region" description="Polar residues" evidence="7">
    <location>
        <begin position="287"/>
        <end position="302"/>
    </location>
</feature>
<evidence type="ECO:0000313" key="10">
    <source>
        <dbReference type="Ensembl" id="ENSAMXP00005013910.1"/>
    </source>
</evidence>
<protein>
    <submittedName>
        <fullName evidence="10">Euchromatic histone-lysine N-methyltransferase 1b</fullName>
    </submittedName>
</protein>
<evidence type="ECO:0000256" key="7">
    <source>
        <dbReference type="SAM" id="MobiDB-lite"/>
    </source>
</evidence>
<dbReference type="Gene3D" id="2.170.270.10">
    <property type="entry name" value="SET domain"/>
    <property type="match status" value="1"/>
</dbReference>
<dbReference type="Gene3D" id="1.25.40.20">
    <property type="entry name" value="Ankyrin repeat-containing domain"/>
    <property type="match status" value="1"/>
</dbReference>
<dbReference type="InterPro" id="IPR043550">
    <property type="entry name" value="EHMT1/EHMT2"/>
</dbReference>
<evidence type="ECO:0000259" key="8">
    <source>
        <dbReference type="PROSITE" id="PS50280"/>
    </source>
</evidence>
<dbReference type="InterPro" id="IPR001214">
    <property type="entry name" value="SET_dom"/>
</dbReference>
<accession>A0A8B9HIJ7</accession>
<evidence type="ECO:0000259" key="9">
    <source>
        <dbReference type="PROSITE" id="PS50867"/>
    </source>
</evidence>
<dbReference type="PROSITE" id="PS50088">
    <property type="entry name" value="ANK_REPEAT"/>
    <property type="match status" value="6"/>
</dbReference>
<dbReference type="Pfam" id="PF05033">
    <property type="entry name" value="Pre-SET"/>
    <property type="match status" value="1"/>
</dbReference>
<dbReference type="SUPFAM" id="SSF82199">
    <property type="entry name" value="SET domain"/>
    <property type="match status" value="1"/>
</dbReference>
<dbReference type="Pfam" id="PF21533">
    <property type="entry name" value="EHMT1-2_CRR"/>
    <property type="match status" value="1"/>
</dbReference>
<name>A0A8B9HIJ7_ASTMX</name>
<comment type="subcellular location">
    <subcellularLocation>
        <location evidence="1">Chromosome</location>
    </subcellularLocation>
</comment>
<dbReference type="SMART" id="SM00468">
    <property type="entry name" value="PreSET"/>
    <property type="match status" value="1"/>
</dbReference>
<keyword evidence="2" id="KW-0158">Chromosome</keyword>
<dbReference type="AlphaFoldDB" id="A0A8B9HIJ7"/>
<dbReference type="InterPro" id="IPR046341">
    <property type="entry name" value="SET_dom_sf"/>
</dbReference>
<dbReference type="Pfam" id="PF00023">
    <property type="entry name" value="Ank"/>
    <property type="match status" value="1"/>
</dbReference>
<feature type="repeat" description="ANK" evidence="6">
    <location>
        <begin position="550"/>
        <end position="582"/>
    </location>
</feature>
<dbReference type="Pfam" id="PF12796">
    <property type="entry name" value="Ank_2"/>
    <property type="match status" value="2"/>
</dbReference>
<dbReference type="Ensembl" id="ENSAMXT00005015397.1">
    <property type="protein sequence ID" value="ENSAMXP00005013910.1"/>
    <property type="gene ID" value="ENSAMXG00005006487.1"/>
</dbReference>
<feature type="domain" description="SET" evidence="8">
    <location>
        <begin position="759"/>
        <end position="863"/>
    </location>
</feature>
<dbReference type="PROSITE" id="PS50280">
    <property type="entry name" value="SET"/>
    <property type="match status" value="1"/>
</dbReference>
<dbReference type="SMART" id="SM00248">
    <property type="entry name" value="ANK"/>
    <property type="match status" value="6"/>
</dbReference>
<feature type="repeat" description="ANK" evidence="6">
    <location>
        <begin position="450"/>
        <end position="482"/>
    </location>
</feature>
<evidence type="ECO:0000256" key="1">
    <source>
        <dbReference type="ARBA" id="ARBA00004286"/>
    </source>
</evidence>
<dbReference type="SUPFAM" id="SSF48403">
    <property type="entry name" value="Ankyrin repeat"/>
    <property type="match status" value="1"/>
</dbReference>
<dbReference type="Pfam" id="PF00856">
    <property type="entry name" value="SET"/>
    <property type="match status" value="1"/>
</dbReference>
<feature type="repeat" description="ANK" evidence="6">
    <location>
        <begin position="483"/>
        <end position="507"/>
    </location>
</feature>
<feature type="domain" description="Pre-SET" evidence="9">
    <location>
        <begin position="697"/>
        <end position="760"/>
    </location>
</feature>
<evidence type="ECO:0000256" key="2">
    <source>
        <dbReference type="ARBA" id="ARBA00022454"/>
    </source>
</evidence>
<feature type="compositionally biased region" description="Low complexity" evidence="7">
    <location>
        <begin position="910"/>
        <end position="920"/>
    </location>
</feature>
<keyword evidence="4" id="KW-0949">S-adenosyl-L-methionine</keyword>
<evidence type="ECO:0000256" key="3">
    <source>
        <dbReference type="ARBA" id="ARBA00022603"/>
    </source>
</evidence>
<dbReference type="GO" id="GO:0005634">
    <property type="term" value="C:nucleus"/>
    <property type="evidence" value="ECO:0007669"/>
    <property type="project" value="InterPro"/>
</dbReference>